<dbReference type="Gene3D" id="1.25.40.20">
    <property type="entry name" value="Ankyrin repeat-containing domain"/>
    <property type="match status" value="1"/>
</dbReference>
<evidence type="ECO:0000313" key="2">
    <source>
        <dbReference type="EMBL" id="KAK7078620.1"/>
    </source>
</evidence>
<dbReference type="Proteomes" id="UP001381693">
    <property type="component" value="Unassembled WGS sequence"/>
</dbReference>
<dbReference type="InterPro" id="IPR036770">
    <property type="entry name" value="Ankyrin_rpt-contain_sf"/>
</dbReference>
<organism evidence="2 3">
    <name type="scientific">Halocaridina rubra</name>
    <name type="common">Hawaiian red shrimp</name>
    <dbReference type="NCBI Taxonomy" id="373956"/>
    <lineage>
        <taxon>Eukaryota</taxon>
        <taxon>Metazoa</taxon>
        <taxon>Ecdysozoa</taxon>
        <taxon>Arthropoda</taxon>
        <taxon>Crustacea</taxon>
        <taxon>Multicrustacea</taxon>
        <taxon>Malacostraca</taxon>
        <taxon>Eumalacostraca</taxon>
        <taxon>Eucarida</taxon>
        <taxon>Decapoda</taxon>
        <taxon>Pleocyemata</taxon>
        <taxon>Caridea</taxon>
        <taxon>Atyoidea</taxon>
        <taxon>Atyidae</taxon>
        <taxon>Halocaridina</taxon>
    </lineage>
</organism>
<dbReference type="PANTHER" id="PTHR10656">
    <property type="entry name" value="CELL FATE DETERMINING PROTEIN MAB21-RELATED"/>
    <property type="match status" value="1"/>
</dbReference>
<name>A0AAN8XGB1_HALRR</name>
<keyword evidence="3" id="KW-1185">Reference proteome</keyword>
<comment type="caution">
    <text evidence="2">The sequence shown here is derived from an EMBL/GenBank/DDBJ whole genome shotgun (WGS) entry which is preliminary data.</text>
</comment>
<proteinExistence type="predicted"/>
<feature type="region of interest" description="Disordered" evidence="1">
    <location>
        <begin position="316"/>
        <end position="391"/>
    </location>
</feature>
<dbReference type="AlphaFoldDB" id="A0AAN8XGB1"/>
<dbReference type="SUPFAM" id="SSF48403">
    <property type="entry name" value="Ankyrin repeat"/>
    <property type="match status" value="1"/>
</dbReference>
<dbReference type="Gene3D" id="3.30.460.90">
    <property type="match status" value="1"/>
</dbReference>
<feature type="region of interest" description="Disordered" evidence="1">
    <location>
        <begin position="411"/>
        <end position="434"/>
    </location>
</feature>
<feature type="compositionally biased region" description="Polar residues" evidence="1">
    <location>
        <begin position="336"/>
        <end position="354"/>
    </location>
</feature>
<dbReference type="EMBL" id="JAXCGZ010007735">
    <property type="protein sequence ID" value="KAK7078620.1"/>
    <property type="molecule type" value="Genomic_DNA"/>
</dbReference>
<gene>
    <name evidence="2" type="ORF">SK128_002015</name>
</gene>
<sequence length="1069" mass="122621">MITQTVKLDIPDDKDSKENLPIVSDRVLQNLRLKAVKVVSKILTLGIPFDPPGSNEKHLLSLAITTSNRTLLPILLAAGLPLTTSHSGLRLLQLAWLNPVYSTWIGMVVTRAVMHRLLAEQIAVKEYGGMITATSEQCKILFKCISELVASLHKEAPHEARFQCDENALTEMFVLACRVGVTTTAWYIWKEGASLYERQSYETPLEAALNTKHMYTAKRLVLDMKSNPFLKGSRNNVLMDEFSSQERLELLEMMFSEEFRRLDRIMEKSKDKEDKRDMQLIILLYMILFLQYRYENNVQKWRSYFEVIRTHFCQMTQTSKRRRSDNPQSAEDMECSQMQKEPSNSAIPDSSENSKTLRFEKNSQTPEDMECSHLQKDPSNSAKSDNSENSKVLRYEKNSQTPEDMEFSYLQKDPSNSAMSGDGGNLETVRDKKKSETTEDTFNWMSRLSEFLKTNCVCEKLFIQNSDVQEEIFQMYSDIGITEAGSKIEAYNTIDEFYDLFATLENLFINHDVGIDELPELMYLLKKSLRISCEDHMPLFLHLLKTVAEVDLDMILNDLCQTRPLHHAAKYNNLSAIVYLLTRCASPTFGDCNGYLPVYYAFMYGHEITGFFLLGELEKIDPDGRINLQSVKEMALYFHQAHREYLILYDLNPTFDANSRFPRVQHCDELLSNCLNNVIKKWEQRGIRDYVHSITVDYNEKETKQVKEEVATFLTSLKNGIATKNSVFEGDLQFVGSSVDNVRLFCPDEYDCNLCLKNISAFPGGGLKCILSKLAKKSAILRDHEKSLTVLSERENVDLFEKTNFLNNFFSTVEEALFEMDLSKYKLKLVLPGIKRTQVGVAFSLMSLGSKYRMLFVDVDLVPTIKAPWPDNLNKPDCGIAKESLEEVHINSLGEGEWRFSFGQAETALMQTLTDEKREVYLACKMLLASFKTENWVPSAIRQRFKYWDGQMFSLSTKGGFALKNSFFQELEIFTEPNEWTTSNLLRRMCSVFGRMCEEIIDPEKLKMQSENANSSVYKAQEDNEDTPRYGGKRIKAFFGGDAEKSSIYLIAPDILVFLKSLNESIIVN</sequence>
<accession>A0AAN8XGB1</accession>
<reference evidence="2 3" key="1">
    <citation type="submission" date="2023-11" db="EMBL/GenBank/DDBJ databases">
        <title>Halocaridina rubra genome assembly.</title>
        <authorList>
            <person name="Smith C."/>
        </authorList>
    </citation>
    <scope>NUCLEOTIDE SEQUENCE [LARGE SCALE GENOMIC DNA]</scope>
    <source>
        <strain evidence="2">EP-1</strain>
        <tissue evidence="2">Whole</tissue>
    </source>
</reference>
<evidence type="ECO:0000256" key="1">
    <source>
        <dbReference type="SAM" id="MobiDB-lite"/>
    </source>
</evidence>
<dbReference type="PANTHER" id="PTHR10656:SF9">
    <property type="entry name" value="INOSITOL 1,4,5-TRISPHOSPHATE RECEPTOR-INTERACTING PROTEIN-LIKE 2"/>
    <property type="match status" value="1"/>
</dbReference>
<protein>
    <submittedName>
        <fullName evidence="2">Uncharacterized protein</fullName>
    </submittedName>
</protein>
<evidence type="ECO:0000313" key="3">
    <source>
        <dbReference type="Proteomes" id="UP001381693"/>
    </source>
</evidence>